<evidence type="ECO:0000313" key="2">
    <source>
        <dbReference type="Proteomes" id="UP000232673"/>
    </source>
</evidence>
<name>A0A2N0TZ04_9FLAO</name>
<comment type="caution">
    <text evidence="1">The sequence shown here is derived from an EMBL/GenBank/DDBJ whole genome shotgun (WGS) entry which is preliminary data.</text>
</comment>
<accession>A0A2N0TZ04</accession>
<gene>
    <name evidence="1" type="ORF">APR41_14955</name>
</gene>
<evidence type="ECO:0000313" key="1">
    <source>
        <dbReference type="EMBL" id="PKD19977.1"/>
    </source>
</evidence>
<reference evidence="1 2" key="1">
    <citation type="submission" date="2015-10" db="EMBL/GenBank/DDBJ databases">
        <title>Draft genome sequence of Salegentibacter salinarum KCTC 12975.</title>
        <authorList>
            <person name="Lin W."/>
            <person name="Zheng Q."/>
        </authorList>
    </citation>
    <scope>NUCLEOTIDE SEQUENCE [LARGE SCALE GENOMIC DNA]</scope>
    <source>
        <strain evidence="1 2">KCTC 12975</strain>
    </source>
</reference>
<proteinExistence type="predicted"/>
<dbReference type="RefSeq" id="WP_079714507.1">
    <property type="nucleotide sequence ID" value="NZ_FUZC01000022.1"/>
</dbReference>
<dbReference type="OrthoDB" id="277629at2"/>
<sequence length="400" mass="46342">MKKIFFLFLLCTFIGSCSEGSKYKPIEFDNTYKFSEEILKEAKEGKRFGEHQYAAWEFAFQGDYKNALSQWDLARQPDFQEFSQQEIDSLHKNYKVVDAKKYLVKKIKSHQIVIINEAHHNSFHRHFTSSLLEVFYQNDFRYLGLETLENGLKKDPHLNTRNYPIQASGFYTRDPTFGSMLRKALKMGYNVFPYEDTTGVNHDEREIEQAKNIKKIIDQNPDAKFLIHCGFGHVMEGVFPSGMKALAERLKEYTGIDPLTIDQVAHSEKSNPNFYSPLSRTYKVRTPSVLVNENGEAVKNRINDRWTDIAIVQPKTSYDKGRPGWLFEGKAKPVAPAIADIDLSFPLMVLAFKKEEDYQRAIPVDIIEVKNRQEEMYLALDPGEYIIVLANTEEKQENMK</sequence>
<dbReference type="PROSITE" id="PS51257">
    <property type="entry name" value="PROKAR_LIPOPROTEIN"/>
    <property type="match status" value="1"/>
</dbReference>
<dbReference type="EMBL" id="LKTS01000008">
    <property type="protein sequence ID" value="PKD19977.1"/>
    <property type="molecule type" value="Genomic_DNA"/>
</dbReference>
<dbReference type="AlphaFoldDB" id="A0A2N0TZ04"/>
<keyword evidence="2" id="KW-1185">Reference proteome</keyword>
<organism evidence="1 2">
    <name type="scientific">Salegentibacter salinarum</name>
    <dbReference type="NCBI Taxonomy" id="447422"/>
    <lineage>
        <taxon>Bacteria</taxon>
        <taxon>Pseudomonadati</taxon>
        <taxon>Bacteroidota</taxon>
        <taxon>Flavobacteriia</taxon>
        <taxon>Flavobacteriales</taxon>
        <taxon>Flavobacteriaceae</taxon>
        <taxon>Salegentibacter</taxon>
    </lineage>
</organism>
<dbReference type="Proteomes" id="UP000232673">
    <property type="component" value="Unassembled WGS sequence"/>
</dbReference>
<protein>
    <submittedName>
        <fullName evidence="1">Uncharacterized protein</fullName>
    </submittedName>
</protein>